<gene>
    <name evidence="2" type="ORF">g.94041</name>
</gene>
<dbReference type="EMBL" id="GGMR01014694">
    <property type="protein sequence ID" value="MBY27313.1"/>
    <property type="molecule type" value="Transcribed_RNA"/>
</dbReference>
<dbReference type="AlphaFoldDB" id="A0A2S2PCX7"/>
<accession>A0A2S2PCX7</accession>
<proteinExistence type="predicted"/>
<keyword evidence="1" id="KW-0472">Membrane</keyword>
<evidence type="ECO:0000256" key="1">
    <source>
        <dbReference type="SAM" id="Phobius"/>
    </source>
</evidence>
<evidence type="ECO:0000313" key="2">
    <source>
        <dbReference type="EMBL" id="MBY27313.1"/>
    </source>
</evidence>
<reference evidence="2" key="1">
    <citation type="submission" date="2018-04" db="EMBL/GenBank/DDBJ databases">
        <title>Transcriptome of Schizaphis graminum biotype I.</title>
        <authorList>
            <person name="Scully E.D."/>
            <person name="Geib S.M."/>
            <person name="Palmer N.A."/>
            <person name="Koch K."/>
            <person name="Bradshaw J."/>
            <person name="Heng-Moss T."/>
            <person name="Sarath G."/>
        </authorList>
    </citation>
    <scope>NUCLEOTIDE SEQUENCE</scope>
</reference>
<name>A0A2S2PCX7_SCHGA</name>
<keyword evidence="1" id="KW-0812">Transmembrane</keyword>
<sequence>MKSRYNGKSFSYNLSTLLKSTLDQVKAIERAMNQADEFVKNNMTRDEQPAVVPVVVPAVVPVVVLAVVPVVVPAVVPTVVPAKMIVMECRNILQLVFNGVVKRDHFGQIVGVLDLDEPPSLPKRGAPRFTRLKSAWRRVKRVVTGACCIRR</sequence>
<organism evidence="2">
    <name type="scientific">Schizaphis graminum</name>
    <name type="common">Green bug aphid</name>
    <dbReference type="NCBI Taxonomy" id="13262"/>
    <lineage>
        <taxon>Eukaryota</taxon>
        <taxon>Metazoa</taxon>
        <taxon>Ecdysozoa</taxon>
        <taxon>Arthropoda</taxon>
        <taxon>Hexapoda</taxon>
        <taxon>Insecta</taxon>
        <taxon>Pterygota</taxon>
        <taxon>Neoptera</taxon>
        <taxon>Paraneoptera</taxon>
        <taxon>Hemiptera</taxon>
        <taxon>Sternorrhyncha</taxon>
        <taxon>Aphidomorpha</taxon>
        <taxon>Aphidoidea</taxon>
        <taxon>Aphididae</taxon>
        <taxon>Aphidini</taxon>
        <taxon>Schizaphis</taxon>
    </lineage>
</organism>
<feature type="transmembrane region" description="Helical" evidence="1">
    <location>
        <begin position="50"/>
        <end position="76"/>
    </location>
</feature>
<protein>
    <submittedName>
        <fullName evidence="2">Uncharacterized protein</fullName>
    </submittedName>
</protein>
<keyword evidence="1" id="KW-1133">Transmembrane helix</keyword>